<dbReference type="InterPro" id="IPR051604">
    <property type="entry name" value="Ergot_Alk_Oxidoreductase"/>
</dbReference>
<dbReference type="InterPro" id="IPR036291">
    <property type="entry name" value="NAD(P)-bd_dom_sf"/>
</dbReference>
<dbReference type="EMBL" id="CP061038">
    <property type="protein sequence ID" value="QNQ09685.1"/>
    <property type="molecule type" value="Genomic_DNA"/>
</dbReference>
<dbReference type="PANTHER" id="PTHR43162:SF1">
    <property type="entry name" value="PRESTALK A DIFFERENTIATION PROTEIN A"/>
    <property type="match status" value="1"/>
</dbReference>
<evidence type="ECO:0000259" key="1">
    <source>
        <dbReference type="Pfam" id="PF05368"/>
    </source>
</evidence>
<dbReference type="Pfam" id="PF05368">
    <property type="entry name" value="NmrA"/>
    <property type="match status" value="1"/>
</dbReference>
<dbReference type="RefSeq" id="WP_187761995.1">
    <property type="nucleotide sequence ID" value="NZ_CP061038.1"/>
</dbReference>
<dbReference type="Proteomes" id="UP000516148">
    <property type="component" value="Chromosome"/>
</dbReference>
<reference evidence="2 3" key="1">
    <citation type="submission" date="2020-09" db="EMBL/GenBank/DDBJ databases">
        <title>Sphingomonas sp., a new species isolated from pork steak.</title>
        <authorList>
            <person name="Heidler von Heilborn D."/>
        </authorList>
    </citation>
    <scope>NUCLEOTIDE SEQUENCE [LARGE SCALE GENOMIC DNA]</scope>
    <source>
        <strain evidence="3">S8-3T</strain>
    </source>
</reference>
<feature type="domain" description="NmrA-like" evidence="1">
    <location>
        <begin position="11"/>
        <end position="234"/>
    </location>
</feature>
<accession>A0A7H0LJ32</accession>
<dbReference type="Gene3D" id="3.40.50.720">
    <property type="entry name" value="NAD(P)-binding Rossmann-like Domain"/>
    <property type="match status" value="1"/>
</dbReference>
<proteinExistence type="predicted"/>
<evidence type="ECO:0000313" key="3">
    <source>
        <dbReference type="Proteomes" id="UP000516148"/>
    </source>
</evidence>
<sequence length="282" mass="30247">MTTGKQTTEASPILVLGANGKTGSRVASRLWDAGYPVRIGSRSATPAFDWDDRSTWAAALEGVSAVYAAYQPDICVPGAVETVTAFYDAAEKAGVTNIVFLSGRGEPEAVDAERVLQATSLDWTIIRASWFFQNFSEIFFLDEILAGAVTLPDSLSPEPFVDAEDIADIAVEALTTTRHRGQLYEVTGPEAISFADAIAQIARGRGREIGYHSVPMAAYKQGLIEAELPPEIIELVVYLFSTVLDGRNLPVADGVQRALGRAPGNFADYVARTAATGVWEAK</sequence>
<dbReference type="KEGG" id="spap:H3Z74_24210"/>
<organism evidence="2 3">
    <name type="scientific">Sphingomonas alpina</name>
    <dbReference type="NCBI Taxonomy" id="653931"/>
    <lineage>
        <taxon>Bacteria</taxon>
        <taxon>Pseudomonadati</taxon>
        <taxon>Pseudomonadota</taxon>
        <taxon>Alphaproteobacteria</taxon>
        <taxon>Sphingomonadales</taxon>
        <taxon>Sphingomonadaceae</taxon>
        <taxon>Sphingomonas</taxon>
    </lineage>
</organism>
<keyword evidence="3" id="KW-1185">Reference proteome</keyword>
<dbReference type="AlphaFoldDB" id="A0A7H0LJ32"/>
<gene>
    <name evidence="2" type="ORF">H3Z74_24210</name>
</gene>
<evidence type="ECO:0000313" key="2">
    <source>
        <dbReference type="EMBL" id="QNQ09685.1"/>
    </source>
</evidence>
<protein>
    <submittedName>
        <fullName evidence="2">NAD(P)H-binding protein</fullName>
    </submittedName>
</protein>
<dbReference type="Gene3D" id="3.90.25.10">
    <property type="entry name" value="UDP-galactose 4-epimerase, domain 1"/>
    <property type="match status" value="1"/>
</dbReference>
<dbReference type="PANTHER" id="PTHR43162">
    <property type="match status" value="1"/>
</dbReference>
<dbReference type="SUPFAM" id="SSF51735">
    <property type="entry name" value="NAD(P)-binding Rossmann-fold domains"/>
    <property type="match status" value="1"/>
</dbReference>
<dbReference type="InterPro" id="IPR008030">
    <property type="entry name" value="NmrA-like"/>
</dbReference>
<name>A0A7H0LJ32_9SPHN</name>